<dbReference type="RefSeq" id="WP_254159130.1">
    <property type="nucleotide sequence ID" value="NZ_CP100355.1"/>
</dbReference>
<dbReference type="KEGG" id="sawl:NGM29_04095"/>
<evidence type="ECO:0000256" key="1">
    <source>
        <dbReference type="SAM" id="Phobius"/>
    </source>
</evidence>
<evidence type="ECO:0000313" key="2">
    <source>
        <dbReference type="EMBL" id="UTF54468.1"/>
    </source>
</evidence>
<keyword evidence="1" id="KW-0472">Membrane</keyword>
<sequence>MADLFTHLLVGYSVGTLLSFRYERLRPAHVSLVMAGAASPDLNRIELAVSDGFVAGVFGLPFSWEPLHTLVGSALVTGLLVLLVASEQRKWAVALVAIGVVSHHVLDLLLITPTGRSYAVFWPILEYRVPSGDLYQSIDRWPVLASGSCAALLWAVRRRRDTATSESETPPG</sequence>
<name>A0A9E7NCR2_9EURY</name>
<dbReference type="AlphaFoldDB" id="A0A9E7NCR2"/>
<reference evidence="2" key="1">
    <citation type="submission" date="2022-06" db="EMBL/GenBank/DDBJ databases">
        <title>Diverse halophilic archaea isolated from saline environments.</title>
        <authorList>
            <person name="Cui H.-L."/>
        </authorList>
    </citation>
    <scope>NUCLEOTIDE SEQUENCE</scope>
    <source>
        <strain evidence="2">WLHS1</strain>
    </source>
</reference>
<dbReference type="Proteomes" id="UP001056855">
    <property type="component" value="Chromosome"/>
</dbReference>
<keyword evidence="1" id="KW-1133">Transmembrane helix</keyword>
<proteinExistence type="predicted"/>
<feature type="transmembrane region" description="Helical" evidence="1">
    <location>
        <begin position="140"/>
        <end position="156"/>
    </location>
</feature>
<feature type="transmembrane region" description="Helical" evidence="1">
    <location>
        <begin position="67"/>
        <end position="85"/>
    </location>
</feature>
<gene>
    <name evidence="2" type="ORF">NGM29_04095</name>
</gene>
<dbReference type="GeneID" id="73289199"/>
<feature type="transmembrane region" description="Helical" evidence="1">
    <location>
        <begin position="92"/>
        <end position="112"/>
    </location>
</feature>
<protein>
    <submittedName>
        <fullName evidence="2">Metal-dependent hydrolase</fullName>
    </submittedName>
</protein>
<dbReference type="Pfam" id="PF04307">
    <property type="entry name" value="YdjM"/>
    <property type="match status" value="1"/>
</dbReference>
<evidence type="ECO:0000313" key="3">
    <source>
        <dbReference type="Proteomes" id="UP001056855"/>
    </source>
</evidence>
<dbReference type="InterPro" id="IPR007404">
    <property type="entry name" value="YdjM-like"/>
</dbReference>
<accession>A0A9E7NCR2</accession>
<keyword evidence="2" id="KW-0378">Hydrolase</keyword>
<organism evidence="2 3">
    <name type="scientific">Natronosalvus rutilus</name>
    <dbReference type="NCBI Taxonomy" id="2953753"/>
    <lineage>
        <taxon>Archaea</taxon>
        <taxon>Methanobacteriati</taxon>
        <taxon>Methanobacteriota</taxon>
        <taxon>Stenosarchaea group</taxon>
        <taxon>Halobacteria</taxon>
        <taxon>Halobacteriales</taxon>
        <taxon>Natrialbaceae</taxon>
        <taxon>Natronosalvus</taxon>
    </lineage>
</organism>
<keyword evidence="3" id="KW-1185">Reference proteome</keyword>
<dbReference type="EMBL" id="CP100355">
    <property type="protein sequence ID" value="UTF54468.1"/>
    <property type="molecule type" value="Genomic_DNA"/>
</dbReference>
<keyword evidence="1" id="KW-0812">Transmembrane</keyword>
<dbReference type="GO" id="GO:0016787">
    <property type="term" value="F:hydrolase activity"/>
    <property type="evidence" value="ECO:0007669"/>
    <property type="project" value="UniProtKB-KW"/>
</dbReference>